<keyword evidence="5" id="KW-1185">Reference proteome</keyword>
<dbReference type="RefSeq" id="WP_067331889.1">
    <property type="nucleotide sequence ID" value="NZ_LNKT01000056.1"/>
</dbReference>
<evidence type="ECO:0000313" key="4">
    <source>
        <dbReference type="EMBL" id="KYJ85918.1"/>
    </source>
</evidence>
<dbReference type="AlphaFoldDB" id="A0A151CEF8"/>
<organism evidence="4 5">
    <name type="scientific">Sulfurovum riftiae</name>
    <dbReference type="NCBI Taxonomy" id="1630136"/>
    <lineage>
        <taxon>Bacteria</taxon>
        <taxon>Pseudomonadati</taxon>
        <taxon>Campylobacterota</taxon>
        <taxon>Epsilonproteobacteria</taxon>
        <taxon>Campylobacterales</taxon>
        <taxon>Sulfurovaceae</taxon>
        <taxon>Sulfurovum</taxon>
    </lineage>
</organism>
<feature type="region of interest" description="Disordered" evidence="1">
    <location>
        <begin position="31"/>
        <end position="79"/>
    </location>
</feature>
<sequence length="347" mass="36937">MKRFHKLIAIVLSLTIITLISGCSGGGSNNTASAANTASTTSTVSTDEMSTTENTGSTTSTNTDETATDTNSGDTSSSDIATGTVALSLTDAPTDNEEIKGVYVTFTGLRYQYNDKNESNESDKGWQDVNLSEPVTVDLLALQDGNTTLLNQTDLPAGVIDHVRFILDTNNCYVLLVGDIAKPLTVPSGDQTGYKAIGGFTIPAGGSISVTADFDLRKSLVVNKNKYILKPTIKIIDTIEVGKIKGTMTLDEEGSKIIVYAYEDGSWDDNESNSDNNFTHAVLSTDATKGSYILPWLTVGEYDLIVVATDITGVFENILGYLDNVPVQAGETTIQDINNSTLLPSLP</sequence>
<feature type="signal peptide" evidence="2">
    <location>
        <begin position="1"/>
        <end position="34"/>
    </location>
</feature>
<reference evidence="4 5" key="1">
    <citation type="submission" date="2015-11" db="EMBL/GenBank/DDBJ databases">
        <title>Draft genome of Sulfurovum riftiae 1812E, a member of the Epsilonproteobacteria isolated from the tube of the deep-sea hydrothermal vent tubewom Riftia pachyptila.</title>
        <authorList>
            <person name="Vetriani C."/>
            <person name="Giovannelli D."/>
        </authorList>
    </citation>
    <scope>NUCLEOTIDE SEQUENCE [LARGE SCALE GENOMIC DNA]</scope>
    <source>
        <strain evidence="4 5">1812E</strain>
    </source>
</reference>
<feature type="chain" id="PRO_5007578404" description="DUF4382 domain-containing protein" evidence="2">
    <location>
        <begin position="35"/>
        <end position="347"/>
    </location>
</feature>
<proteinExistence type="predicted"/>
<dbReference type="Proteomes" id="UP000075359">
    <property type="component" value="Unassembled WGS sequence"/>
</dbReference>
<dbReference type="EMBL" id="LNKT01000056">
    <property type="protein sequence ID" value="KYJ85918.1"/>
    <property type="molecule type" value="Genomic_DNA"/>
</dbReference>
<dbReference type="Pfam" id="PF14321">
    <property type="entry name" value="DUF4382"/>
    <property type="match status" value="1"/>
</dbReference>
<protein>
    <recommendedName>
        <fullName evidence="3">DUF4382 domain-containing protein</fullName>
    </recommendedName>
</protein>
<comment type="caution">
    <text evidence="4">The sequence shown here is derived from an EMBL/GenBank/DDBJ whole genome shotgun (WGS) entry which is preliminary data.</text>
</comment>
<dbReference type="OrthoDB" id="2111471at2"/>
<evidence type="ECO:0000256" key="2">
    <source>
        <dbReference type="SAM" id="SignalP"/>
    </source>
</evidence>
<dbReference type="InterPro" id="IPR025491">
    <property type="entry name" value="DUF4382"/>
</dbReference>
<accession>A0A151CEF8</accession>
<keyword evidence="2" id="KW-0732">Signal</keyword>
<gene>
    <name evidence="4" type="ORF">AS592_04835</name>
</gene>
<evidence type="ECO:0000259" key="3">
    <source>
        <dbReference type="Pfam" id="PF14321"/>
    </source>
</evidence>
<feature type="domain" description="DUF4382" evidence="3">
    <location>
        <begin position="82"/>
        <end position="231"/>
    </location>
</feature>
<evidence type="ECO:0000313" key="5">
    <source>
        <dbReference type="Proteomes" id="UP000075359"/>
    </source>
</evidence>
<dbReference type="PROSITE" id="PS51257">
    <property type="entry name" value="PROKAR_LIPOPROTEIN"/>
    <property type="match status" value="1"/>
</dbReference>
<name>A0A151CEF8_9BACT</name>
<evidence type="ECO:0000256" key="1">
    <source>
        <dbReference type="SAM" id="MobiDB-lite"/>
    </source>
</evidence>